<accession>A0A6V7RT09</accession>
<protein>
    <submittedName>
        <fullName evidence="1">Signal transduction protein TRAP</fullName>
    </submittedName>
</protein>
<comment type="caution">
    <text evidence="1">The sequence shown here is derived from an EMBL/GenBank/DDBJ whole genome shotgun (WGS) entry which is preliminary data.</text>
</comment>
<dbReference type="InterPro" id="IPR011008">
    <property type="entry name" value="Dimeric_a/b-barrel"/>
</dbReference>
<dbReference type="Proteomes" id="UP000589351">
    <property type="component" value="Unassembled WGS sequence"/>
</dbReference>
<reference evidence="1 2" key="1">
    <citation type="submission" date="2020-07" db="EMBL/GenBank/DDBJ databases">
        <authorList>
            <person name="Criscuolo A."/>
        </authorList>
    </citation>
    <scope>NUCLEOTIDE SEQUENCE [LARGE SCALE GENOMIC DNA]</scope>
    <source>
        <strain evidence="1">CIP111649</strain>
    </source>
</reference>
<dbReference type="EMBL" id="CAJEWD010000009">
    <property type="protein sequence ID" value="CAD2081295.1"/>
    <property type="molecule type" value="Genomic_DNA"/>
</dbReference>
<dbReference type="AlphaFoldDB" id="A0A6V7RT09"/>
<sequence>MYLHITTGTLNYLEDLQEKYPHTSLNAKGTDAVLFYEDNQVESVFATKKTYEVLYQEGELNGESPITIFYIPSAGDGFQALRMHLSDLTDQLQEMNGILSYRLAVNDKSETYVLFIKWADLLIHDDFKYTDAFKKYLTHDALKRFRNEESLFGDYLSSKTYYSVDDNEFTEEEKEEFSD</sequence>
<keyword evidence="2" id="KW-1185">Reference proteome</keyword>
<evidence type="ECO:0000313" key="1">
    <source>
        <dbReference type="EMBL" id="CAD2081295.1"/>
    </source>
</evidence>
<dbReference type="RefSeq" id="WP_208454290.1">
    <property type="nucleotide sequence ID" value="NZ_CAJEWD010000009.1"/>
</dbReference>
<name>A0A6V7RT09_9STAP</name>
<dbReference type="Gene3D" id="3.30.70.100">
    <property type="match status" value="1"/>
</dbReference>
<proteinExistence type="predicted"/>
<dbReference type="SUPFAM" id="SSF54909">
    <property type="entry name" value="Dimeric alpha+beta barrel"/>
    <property type="match status" value="1"/>
</dbReference>
<gene>
    <name evidence="1" type="primary">traP</name>
    <name evidence="1" type="ORF">JEODO184_02100</name>
</gene>
<evidence type="ECO:0000313" key="2">
    <source>
        <dbReference type="Proteomes" id="UP000589351"/>
    </source>
</evidence>
<organism evidence="1 2">
    <name type="scientific">Jeotgalicoccus meleagridis</name>
    <dbReference type="NCBI Taxonomy" id="2759181"/>
    <lineage>
        <taxon>Bacteria</taxon>
        <taxon>Bacillati</taxon>
        <taxon>Bacillota</taxon>
        <taxon>Bacilli</taxon>
        <taxon>Bacillales</taxon>
        <taxon>Staphylococcaceae</taxon>
        <taxon>Jeotgalicoccus</taxon>
    </lineage>
</organism>